<proteinExistence type="predicted"/>
<evidence type="ECO:0000313" key="7">
    <source>
        <dbReference type="Proteomes" id="UP000247634"/>
    </source>
</evidence>
<dbReference type="Gene3D" id="2.60.40.20">
    <property type="entry name" value="Alpha-amylase inhibitor"/>
    <property type="match status" value="1"/>
</dbReference>
<evidence type="ECO:0000256" key="3">
    <source>
        <dbReference type="PIRNR" id="PIRNR001658"/>
    </source>
</evidence>
<comment type="function">
    <text evidence="3">Inhibits mammalian alpha-amylases specifically but has no action on plant and microbial alpha-amylases.</text>
</comment>
<dbReference type="RefSeq" id="WP_110635124.1">
    <property type="nucleotide sequence ID" value="NZ_CP029788.1"/>
</dbReference>
<keyword evidence="1 3" id="KW-0022">Alpha-amylase inhibitor</keyword>
<dbReference type="PIRSF" id="PIRSF001658">
    <property type="entry name" value="Amylase_inhib"/>
    <property type="match status" value="1"/>
</dbReference>
<keyword evidence="7" id="KW-1185">Reference proteome</keyword>
<dbReference type="InterPro" id="IPR000833">
    <property type="entry name" value="A-amylase_inhib"/>
</dbReference>
<feature type="disulfide bond" evidence="4">
    <location>
        <begin position="75"/>
        <end position="103"/>
    </location>
</feature>
<accession>A0A2U9PBQ0</accession>
<evidence type="ECO:0000256" key="2">
    <source>
        <dbReference type="ARBA" id="ARBA00023157"/>
    </source>
</evidence>
<evidence type="ECO:0000256" key="1">
    <source>
        <dbReference type="ARBA" id="ARBA00022579"/>
    </source>
</evidence>
<dbReference type="EMBL" id="CP029788">
    <property type="protein sequence ID" value="AWT47126.1"/>
    <property type="molecule type" value="Genomic_DNA"/>
</dbReference>
<name>A0A2U9PBQ0_STRAS</name>
<feature type="chain" id="PRO_5016096701" description="Alpha-amylase inhibitor" evidence="5">
    <location>
        <begin position="31"/>
        <end position="104"/>
    </location>
</feature>
<dbReference type="OrthoDB" id="4295858at2"/>
<protein>
    <recommendedName>
        <fullName evidence="3">Alpha-amylase inhibitor</fullName>
    </recommendedName>
</protein>
<feature type="signal peptide" evidence="5">
    <location>
        <begin position="1"/>
        <end position="30"/>
    </location>
</feature>
<dbReference type="AlphaFoldDB" id="A0A2U9PBQ0"/>
<evidence type="ECO:0000256" key="4">
    <source>
        <dbReference type="PIRSR" id="PIRSR001658-50"/>
    </source>
</evidence>
<gene>
    <name evidence="6" type="ORF">DMT42_36005</name>
</gene>
<keyword evidence="6" id="KW-0456">Lyase</keyword>
<dbReference type="Proteomes" id="UP000247634">
    <property type="component" value="Chromosome"/>
</dbReference>
<dbReference type="GO" id="GO:0015066">
    <property type="term" value="F:alpha-amylase inhibitor activity"/>
    <property type="evidence" value="ECO:0007669"/>
    <property type="project" value="UniProtKB-UniRule"/>
</dbReference>
<feature type="disulfide bond" evidence="4">
    <location>
        <begin position="41"/>
        <end position="57"/>
    </location>
</feature>
<dbReference type="SMART" id="SM00783">
    <property type="entry name" value="A_amylase_inhib"/>
    <property type="match status" value="1"/>
</dbReference>
<dbReference type="GO" id="GO:0016829">
    <property type="term" value="F:lyase activity"/>
    <property type="evidence" value="ECO:0007669"/>
    <property type="project" value="UniProtKB-KW"/>
</dbReference>
<dbReference type="KEGG" id="sact:DMT42_36005"/>
<evidence type="ECO:0000256" key="5">
    <source>
        <dbReference type="SAM" id="SignalP"/>
    </source>
</evidence>
<sequence length="104" mass="10809">MRIRVLRHAALVGAGAALALSPLAAGPASADTTASEPAPSCVSLYQSWRYAQADNGCAETVTVKVVYEDDTEGLCYAVAPGQITTVGDGYIGQHGHARYLARCL</sequence>
<keyword evidence="5" id="KW-0732">Signal</keyword>
<dbReference type="Pfam" id="PF01356">
    <property type="entry name" value="A_amylase_inhib"/>
    <property type="match status" value="1"/>
</dbReference>
<dbReference type="InterPro" id="IPR036379">
    <property type="entry name" value="A-amylase_inhib_sf"/>
</dbReference>
<organism evidence="6 7">
    <name type="scientific">Streptomyces actuosus</name>
    <dbReference type="NCBI Taxonomy" id="1885"/>
    <lineage>
        <taxon>Bacteria</taxon>
        <taxon>Bacillati</taxon>
        <taxon>Actinomycetota</taxon>
        <taxon>Actinomycetes</taxon>
        <taxon>Kitasatosporales</taxon>
        <taxon>Streptomycetaceae</taxon>
        <taxon>Streptomyces</taxon>
    </lineage>
</organism>
<dbReference type="SUPFAM" id="SSF49498">
    <property type="entry name" value="alpha-Amylase inhibitor tendamistat"/>
    <property type="match status" value="1"/>
</dbReference>
<reference evidence="6 7" key="1">
    <citation type="submission" date="2018-06" db="EMBL/GenBank/DDBJ databases">
        <title>The complete genome sequence of a nosiheptide producer Streptomyces actuosus ATCC 25421: deducing the ability of producing a new class III lantibiotics.</title>
        <authorList>
            <person name="Liu W."/>
            <person name="Sun F."/>
            <person name="Hu Y."/>
        </authorList>
    </citation>
    <scope>NUCLEOTIDE SEQUENCE [LARGE SCALE GENOMIC DNA]</scope>
    <source>
        <strain evidence="6 7">ATCC 25421</strain>
    </source>
</reference>
<keyword evidence="2 4" id="KW-1015">Disulfide bond</keyword>
<evidence type="ECO:0000313" key="6">
    <source>
        <dbReference type="EMBL" id="AWT47126.1"/>
    </source>
</evidence>